<dbReference type="EMBL" id="JAPCHZ010000001">
    <property type="protein sequence ID" value="MCW4450678.1"/>
    <property type="molecule type" value="Genomic_DNA"/>
</dbReference>
<comment type="caution">
    <text evidence="2">The sequence shown here is derived from an EMBL/GenBank/DDBJ whole genome shotgun (WGS) entry which is preliminary data.</text>
</comment>
<keyword evidence="3" id="KW-1185">Reference proteome</keyword>
<evidence type="ECO:0000313" key="3">
    <source>
        <dbReference type="Proteomes" id="UP001209107"/>
    </source>
</evidence>
<name>A0ABT3JIR7_9FLAO</name>
<dbReference type="Proteomes" id="UP001209107">
    <property type="component" value="Unassembled WGS sequence"/>
</dbReference>
<gene>
    <name evidence="2" type="ORF">OK344_00445</name>
</gene>
<proteinExistence type="predicted"/>
<feature type="signal peptide" evidence="1">
    <location>
        <begin position="1"/>
        <end position="21"/>
    </location>
</feature>
<evidence type="ECO:0000256" key="1">
    <source>
        <dbReference type="SAM" id="SignalP"/>
    </source>
</evidence>
<evidence type="ECO:0000313" key="2">
    <source>
        <dbReference type="EMBL" id="MCW4450678.1"/>
    </source>
</evidence>
<reference evidence="2 3" key="1">
    <citation type="submission" date="2022-10" db="EMBL/GenBank/DDBJ databases">
        <title>Kaistella sp. BT-6-1-3.</title>
        <authorList>
            <person name="Ai J."/>
            <person name="Deng Z."/>
        </authorList>
    </citation>
    <scope>NUCLEOTIDE SEQUENCE [LARGE SCALE GENOMIC DNA]</scope>
    <source>
        <strain evidence="2 3">BT6-1-3</strain>
    </source>
</reference>
<protein>
    <recommendedName>
        <fullName evidence="4">PsbP C-terminal domain-containing protein</fullName>
    </recommendedName>
</protein>
<sequence>MMKLKLAIICVLLFGVFSAQQMKEYKVGNPIKIAVPSTYVKSYDLNDFALAQFTNAVNDKYVVIIQTEKEHLTSLQVAFADIAEAGEYYAKSLIDGLAENAKRTVSAPRKLKIDNKDAVELLVQGTLTDGTDQTEADLFYHLTVVETPAHYYQIISWSELKDRNRNLNEFMNIANSFVEL</sequence>
<dbReference type="RefSeq" id="WP_265142944.1">
    <property type="nucleotide sequence ID" value="NZ_JAPCHZ010000001.1"/>
</dbReference>
<organism evidence="2 3">
    <name type="scientific">Kaistella yananensis</name>
    <dbReference type="NCBI Taxonomy" id="2989820"/>
    <lineage>
        <taxon>Bacteria</taxon>
        <taxon>Pseudomonadati</taxon>
        <taxon>Bacteroidota</taxon>
        <taxon>Flavobacteriia</taxon>
        <taxon>Flavobacteriales</taxon>
        <taxon>Weeksellaceae</taxon>
        <taxon>Chryseobacterium group</taxon>
        <taxon>Kaistella</taxon>
    </lineage>
</organism>
<keyword evidence="1" id="KW-0732">Signal</keyword>
<accession>A0ABT3JIR7</accession>
<feature type="chain" id="PRO_5045092490" description="PsbP C-terminal domain-containing protein" evidence="1">
    <location>
        <begin position="22"/>
        <end position="180"/>
    </location>
</feature>
<evidence type="ECO:0008006" key="4">
    <source>
        <dbReference type="Google" id="ProtNLM"/>
    </source>
</evidence>